<dbReference type="PANTHER" id="PTHR47642:SF7">
    <property type="entry name" value="ATP-DEPENDENT DNA HELICASE PIF1"/>
    <property type="match status" value="1"/>
</dbReference>
<dbReference type="AlphaFoldDB" id="A0AAV0XM75"/>
<organism evidence="1 2">
    <name type="scientific">Macrosiphum euphorbiae</name>
    <name type="common">potato aphid</name>
    <dbReference type="NCBI Taxonomy" id="13131"/>
    <lineage>
        <taxon>Eukaryota</taxon>
        <taxon>Metazoa</taxon>
        <taxon>Ecdysozoa</taxon>
        <taxon>Arthropoda</taxon>
        <taxon>Hexapoda</taxon>
        <taxon>Insecta</taxon>
        <taxon>Pterygota</taxon>
        <taxon>Neoptera</taxon>
        <taxon>Paraneoptera</taxon>
        <taxon>Hemiptera</taxon>
        <taxon>Sternorrhyncha</taxon>
        <taxon>Aphidomorpha</taxon>
        <taxon>Aphidoidea</taxon>
        <taxon>Aphididae</taxon>
        <taxon>Macrosiphini</taxon>
        <taxon>Macrosiphum</taxon>
    </lineage>
</organism>
<keyword evidence="2" id="KW-1185">Reference proteome</keyword>
<accession>A0AAV0XM75</accession>
<protein>
    <submittedName>
        <fullName evidence="1">Uncharacterized protein</fullName>
    </submittedName>
</protein>
<dbReference type="InterPro" id="IPR051055">
    <property type="entry name" value="PIF1_helicase"/>
</dbReference>
<sequence>MTHNSYLDIVRSTLRRPTLLFRRNFDELMTNTFNPYIAGEVNSNTDIQFMTDEYSCAEYVVEYLNKSARGMGNLRHELTTMMQEHPERDYTDQLKALSIKLLNAVEMSAQEAAWYLLRQPMSETSRQVAYIPTVWLTERQRCRKRRQQMAREGLDKNSTDVWTKNIIQRYEERPASLEQVYLAEFASWYAKANDFVDEEDDVNVDGEEDLESKPAARTSRAQNQYRKRLIRRVYDTDITTWTKLSIINEKWFYYTYNSATNC</sequence>
<evidence type="ECO:0000313" key="1">
    <source>
        <dbReference type="EMBL" id="CAI6369211.1"/>
    </source>
</evidence>
<evidence type="ECO:0000313" key="2">
    <source>
        <dbReference type="Proteomes" id="UP001160148"/>
    </source>
</evidence>
<name>A0AAV0XM75_9HEMI</name>
<proteinExistence type="predicted"/>
<comment type="caution">
    <text evidence="1">The sequence shown here is derived from an EMBL/GenBank/DDBJ whole genome shotgun (WGS) entry which is preliminary data.</text>
</comment>
<reference evidence="1 2" key="1">
    <citation type="submission" date="2023-01" db="EMBL/GenBank/DDBJ databases">
        <authorList>
            <person name="Whitehead M."/>
        </authorList>
    </citation>
    <scope>NUCLEOTIDE SEQUENCE [LARGE SCALE GENOMIC DNA]</scope>
</reference>
<dbReference type="PANTHER" id="PTHR47642">
    <property type="entry name" value="ATP-DEPENDENT DNA HELICASE"/>
    <property type="match status" value="1"/>
</dbReference>
<dbReference type="EMBL" id="CARXXK010000005">
    <property type="protein sequence ID" value="CAI6369211.1"/>
    <property type="molecule type" value="Genomic_DNA"/>
</dbReference>
<gene>
    <name evidence="1" type="ORF">MEUPH1_LOCUS23474</name>
</gene>
<dbReference type="Proteomes" id="UP001160148">
    <property type="component" value="Unassembled WGS sequence"/>
</dbReference>